<dbReference type="InterPro" id="IPR046867">
    <property type="entry name" value="AldOxase/xan_DH_MoCoBD2"/>
</dbReference>
<dbReference type="SUPFAM" id="SSF56003">
    <property type="entry name" value="Molybdenum cofactor-binding domain"/>
    <property type="match status" value="1"/>
</dbReference>
<sequence length="295" mass="31381">GSVTLRVSDDGGYTMLLGCADMGTGCDTILAQMAADMLNCPIENIAVLSGDTDASPYDSGSYASSTTYITGMACVKCCKELTERIIAYGAEMLGCRPEEAEFDGESVLLTENPGEKVSLREISYKAQSGSGRALEATASHSSPTSPPPYMVGAAEVDIDPETGKLTVVRYEAAVDCGTVVNENLARVQAEGGILQGIGMAVMEDIVYDEKGRDMSNSFMQYRLPTKEDTGRIHVQFCPSYEPTGPFGAKSIGEVVINTPAPAIANAVYNATGLRFRELPITAEKILLALREKDGR</sequence>
<comment type="caution">
    <text evidence="3">The sequence shown here is derived from an EMBL/GenBank/DDBJ whole genome shotgun (WGS) entry which is preliminary data.</text>
</comment>
<gene>
    <name evidence="3" type="ORF">IAB37_04795</name>
</gene>
<dbReference type="EMBL" id="DVHA01000159">
    <property type="protein sequence ID" value="HIR60874.1"/>
    <property type="molecule type" value="Genomic_DNA"/>
</dbReference>
<dbReference type="PANTHER" id="PTHR11908">
    <property type="entry name" value="XANTHINE DEHYDROGENASE"/>
    <property type="match status" value="1"/>
</dbReference>
<dbReference type="InterPro" id="IPR016208">
    <property type="entry name" value="Ald_Oxase/xanthine_DH-like"/>
</dbReference>
<evidence type="ECO:0000256" key="1">
    <source>
        <dbReference type="ARBA" id="ARBA00022505"/>
    </source>
</evidence>
<dbReference type="Gene3D" id="3.30.365.10">
    <property type="entry name" value="Aldehyde oxidase/xanthine dehydrogenase, molybdopterin binding domain"/>
    <property type="match status" value="2"/>
</dbReference>
<feature type="domain" description="Aldehyde oxidase/xanthine dehydrogenase second molybdopterin binding" evidence="2">
    <location>
        <begin position="2"/>
        <end position="228"/>
    </location>
</feature>
<dbReference type="Proteomes" id="UP000824241">
    <property type="component" value="Unassembled WGS sequence"/>
</dbReference>
<dbReference type="Pfam" id="PF20256">
    <property type="entry name" value="MoCoBD_2"/>
    <property type="match status" value="1"/>
</dbReference>
<reference evidence="3" key="1">
    <citation type="submission" date="2020-10" db="EMBL/GenBank/DDBJ databases">
        <authorList>
            <person name="Gilroy R."/>
        </authorList>
    </citation>
    <scope>NUCLEOTIDE SEQUENCE</scope>
    <source>
        <strain evidence="3">CHK189-12415</strain>
    </source>
</reference>
<organism evidence="3 4">
    <name type="scientific">Candidatus Faecivivens stercoravium</name>
    <dbReference type="NCBI Taxonomy" id="2840803"/>
    <lineage>
        <taxon>Bacteria</taxon>
        <taxon>Bacillati</taxon>
        <taxon>Bacillota</taxon>
        <taxon>Clostridia</taxon>
        <taxon>Eubacteriales</taxon>
        <taxon>Oscillospiraceae</taxon>
        <taxon>Oscillospiraceae incertae sedis</taxon>
        <taxon>Candidatus Faecivivens</taxon>
    </lineage>
</organism>
<accession>A0A9D1DY00</accession>
<protein>
    <submittedName>
        <fullName evidence="3">Xanthine dehydrogenase family protein molybdopterin-binding subunit</fullName>
    </submittedName>
</protein>
<evidence type="ECO:0000259" key="2">
    <source>
        <dbReference type="Pfam" id="PF20256"/>
    </source>
</evidence>
<name>A0A9D1DY00_9FIRM</name>
<dbReference type="GO" id="GO:0005506">
    <property type="term" value="F:iron ion binding"/>
    <property type="evidence" value="ECO:0007669"/>
    <property type="project" value="InterPro"/>
</dbReference>
<dbReference type="GO" id="GO:0016491">
    <property type="term" value="F:oxidoreductase activity"/>
    <property type="evidence" value="ECO:0007669"/>
    <property type="project" value="InterPro"/>
</dbReference>
<dbReference type="InterPro" id="IPR037165">
    <property type="entry name" value="AldOxase/xan_DH_Mopterin-bd_sf"/>
</dbReference>
<reference evidence="3" key="2">
    <citation type="journal article" date="2021" name="PeerJ">
        <title>Extensive microbial diversity within the chicken gut microbiome revealed by metagenomics and culture.</title>
        <authorList>
            <person name="Gilroy R."/>
            <person name="Ravi A."/>
            <person name="Getino M."/>
            <person name="Pursley I."/>
            <person name="Horton D.L."/>
            <person name="Alikhan N.F."/>
            <person name="Baker D."/>
            <person name="Gharbi K."/>
            <person name="Hall N."/>
            <person name="Watson M."/>
            <person name="Adriaenssens E.M."/>
            <person name="Foster-Nyarko E."/>
            <person name="Jarju S."/>
            <person name="Secka A."/>
            <person name="Antonio M."/>
            <person name="Oren A."/>
            <person name="Chaudhuri R.R."/>
            <person name="La Ragione R."/>
            <person name="Hildebrand F."/>
            <person name="Pallen M.J."/>
        </authorList>
    </citation>
    <scope>NUCLEOTIDE SEQUENCE</scope>
    <source>
        <strain evidence="3">CHK189-12415</strain>
    </source>
</reference>
<dbReference type="AlphaFoldDB" id="A0A9D1DY00"/>
<dbReference type="PANTHER" id="PTHR11908:SF132">
    <property type="entry name" value="ALDEHYDE OXIDASE 1-RELATED"/>
    <property type="match status" value="1"/>
</dbReference>
<proteinExistence type="predicted"/>
<evidence type="ECO:0000313" key="3">
    <source>
        <dbReference type="EMBL" id="HIR60874.1"/>
    </source>
</evidence>
<evidence type="ECO:0000313" key="4">
    <source>
        <dbReference type="Proteomes" id="UP000824241"/>
    </source>
</evidence>
<keyword evidence="1" id="KW-0500">Molybdenum</keyword>
<feature type="non-terminal residue" evidence="3">
    <location>
        <position position="1"/>
    </location>
</feature>